<feature type="compositionally biased region" description="Pro residues" evidence="1">
    <location>
        <begin position="11"/>
        <end position="21"/>
    </location>
</feature>
<protein>
    <submittedName>
        <fullName evidence="2">Uncharacterized protein</fullName>
    </submittedName>
</protein>
<reference evidence="2 3" key="1">
    <citation type="submission" date="2014-02" db="EMBL/GenBank/DDBJ databases">
        <title>The genome sequence of Colletotrichum fioriniae PJ7.</title>
        <authorList>
            <person name="Baroncelli R."/>
            <person name="Thon M.R."/>
        </authorList>
    </citation>
    <scope>NUCLEOTIDE SEQUENCE [LARGE SCALE GENOMIC DNA]</scope>
    <source>
        <strain evidence="2 3">PJ7</strain>
    </source>
</reference>
<feature type="compositionally biased region" description="Low complexity" evidence="1">
    <location>
        <begin position="1"/>
        <end position="10"/>
    </location>
</feature>
<organism evidence="2 3">
    <name type="scientific">Colletotrichum fioriniae PJ7</name>
    <dbReference type="NCBI Taxonomy" id="1445577"/>
    <lineage>
        <taxon>Eukaryota</taxon>
        <taxon>Fungi</taxon>
        <taxon>Dikarya</taxon>
        <taxon>Ascomycota</taxon>
        <taxon>Pezizomycotina</taxon>
        <taxon>Sordariomycetes</taxon>
        <taxon>Hypocreomycetidae</taxon>
        <taxon>Glomerellales</taxon>
        <taxon>Glomerellaceae</taxon>
        <taxon>Colletotrichum</taxon>
        <taxon>Colletotrichum acutatum species complex</taxon>
    </lineage>
</organism>
<name>A0A010RC96_9PEZI</name>
<keyword evidence="3" id="KW-1185">Reference proteome</keyword>
<dbReference type="HOGENOM" id="CLU_1001180_0_0_1"/>
<sequence>MNPHHLSPHLSPHPSPDPPPHCATLDANAVTSRHEVLKCERCLRRDAHLSSPKGSGRHSQVFVVAEHPAAPEVERNYASGTGQVQAHHLDVSHPHPISTRLPGCNSNLPALTLRLKTTKAAQCSPPPCCRYPRCIPPRLPTARRLSVADRVHDDAAALRQSINRPTIIRPLAHALSGHDGPGNTTECIETERRDMDIASDLSFVAGTKSPHDDEAVRVTFPWQSSCAAPCRAVRTSWIVRQLDPDAPCTDNGRSPKPRTLPRPIIFNTKAKVSVSSMP</sequence>
<proteinExistence type="predicted"/>
<evidence type="ECO:0000313" key="3">
    <source>
        <dbReference type="Proteomes" id="UP000020467"/>
    </source>
</evidence>
<gene>
    <name evidence="2" type="ORF">CFIO01_12194</name>
</gene>
<evidence type="ECO:0000313" key="2">
    <source>
        <dbReference type="EMBL" id="EXF86285.1"/>
    </source>
</evidence>
<feature type="region of interest" description="Disordered" evidence="1">
    <location>
        <begin position="1"/>
        <end position="22"/>
    </location>
</feature>
<dbReference type="EMBL" id="JARH01000015">
    <property type="protein sequence ID" value="EXF86285.1"/>
    <property type="molecule type" value="Genomic_DNA"/>
</dbReference>
<accession>A0A010RC96</accession>
<dbReference type="Proteomes" id="UP000020467">
    <property type="component" value="Unassembled WGS sequence"/>
</dbReference>
<comment type="caution">
    <text evidence="2">The sequence shown here is derived from an EMBL/GenBank/DDBJ whole genome shotgun (WGS) entry which is preliminary data.</text>
</comment>
<dbReference type="AlphaFoldDB" id="A0A010RC96"/>
<dbReference type="KEGG" id="cfj:CFIO01_12194"/>
<evidence type="ECO:0000256" key="1">
    <source>
        <dbReference type="SAM" id="MobiDB-lite"/>
    </source>
</evidence>